<keyword evidence="9" id="KW-1185">Reference proteome</keyword>
<dbReference type="Proteomes" id="UP001301958">
    <property type="component" value="Unassembled WGS sequence"/>
</dbReference>
<dbReference type="GO" id="GO:0016020">
    <property type="term" value="C:membrane"/>
    <property type="evidence" value="ECO:0007669"/>
    <property type="project" value="UniProtKB-SubCell"/>
</dbReference>
<evidence type="ECO:0000313" key="9">
    <source>
        <dbReference type="Proteomes" id="UP001301958"/>
    </source>
</evidence>
<feature type="domain" description="Mechanosensitive ion channel MscS" evidence="7">
    <location>
        <begin position="62"/>
        <end position="135"/>
    </location>
</feature>
<name>A0AAN7BSS6_9PEZI</name>
<evidence type="ECO:0000256" key="3">
    <source>
        <dbReference type="ARBA" id="ARBA00022989"/>
    </source>
</evidence>
<gene>
    <name evidence="8" type="ORF">QBC38DRAFT_344462</name>
</gene>
<reference evidence="8" key="2">
    <citation type="submission" date="2023-05" db="EMBL/GenBank/DDBJ databases">
        <authorList>
            <consortium name="Lawrence Berkeley National Laboratory"/>
            <person name="Steindorff A."/>
            <person name="Hensen N."/>
            <person name="Bonometti L."/>
            <person name="Westerberg I."/>
            <person name="Brannstrom I.O."/>
            <person name="Guillou S."/>
            <person name="Cros-Aarteil S."/>
            <person name="Calhoun S."/>
            <person name="Haridas S."/>
            <person name="Kuo A."/>
            <person name="Mondo S."/>
            <person name="Pangilinan J."/>
            <person name="Riley R."/>
            <person name="Labutti K."/>
            <person name="Andreopoulos B."/>
            <person name="Lipzen A."/>
            <person name="Chen C."/>
            <person name="Yanf M."/>
            <person name="Daum C."/>
            <person name="Ng V."/>
            <person name="Clum A."/>
            <person name="Ohm R."/>
            <person name="Martin F."/>
            <person name="Silar P."/>
            <person name="Natvig D."/>
            <person name="Lalanne C."/>
            <person name="Gautier V."/>
            <person name="Ament-Velasquez S.L."/>
            <person name="Kruys A."/>
            <person name="Hutchinson M.I."/>
            <person name="Powell A.J."/>
            <person name="Barry K."/>
            <person name="Miller A.N."/>
            <person name="Grigoriev I.V."/>
            <person name="Debuchy R."/>
            <person name="Gladieux P."/>
            <person name="Thoren M.H."/>
            <person name="Johannesson H."/>
        </authorList>
    </citation>
    <scope>NUCLEOTIDE SEQUENCE</scope>
    <source>
        <strain evidence="8">CBS 990.96</strain>
    </source>
</reference>
<evidence type="ECO:0000259" key="7">
    <source>
        <dbReference type="Pfam" id="PF00924"/>
    </source>
</evidence>
<dbReference type="PANTHER" id="PTHR31323:SF15">
    <property type="entry name" value="MECHANOSENSITIVE ION CHANNEL PROTEIN MSY1"/>
    <property type="match status" value="1"/>
</dbReference>
<feature type="non-terminal residue" evidence="8">
    <location>
        <position position="1"/>
    </location>
</feature>
<dbReference type="GO" id="GO:0006874">
    <property type="term" value="P:intracellular calcium ion homeostasis"/>
    <property type="evidence" value="ECO:0007669"/>
    <property type="project" value="TreeGrafter"/>
</dbReference>
<dbReference type="InterPro" id="IPR023408">
    <property type="entry name" value="MscS_beta-dom_sf"/>
</dbReference>
<evidence type="ECO:0000256" key="5">
    <source>
        <dbReference type="SAM" id="MobiDB-lite"/>
    </source>
</evidence>
<protein>
    <submittedName>
        <fullName evidence="8">Mechanosensitive ion channel-domain-containing protein</fullName>
    </submittedName>
</protein>
<reference evidence="8" key="1">
    <citation type="journal article" date="2023" name="Mol. Phylogenet. Evol.">
        <title>Genome-scale phylogeny and comparative genomics of the fungal order Sordariales.</title>
        <authorList>
            <person name="Hensen N."/>
            <person name="Bonometti L."/>
            <person name="Westerberg I."/>
            <person name="Brannstrom I.O."/>
            <person name="Guillou S."/>
            <person name="Cros-Aarteil S."/>
            <person name="Calhoun S."/>
            <person name="Haridas S."/>
            <person name="Kuo A."/>
            <person name="Mondo S."/>
            <person name="Pangilinan J."/>
            <person name="Riley R."/>
            <person name="LaButti K."/>
            <person name="Andreopoulos B."/>
            <person name="Lipzen A."/>
            <person name="Chen C."/>
            <person name="Yan M."/>
            <person name="Daum C."/>
            <person name="Ng V."/>
            <person name="Clum A."/>
            <person name="Steindorff A."/>
            <person name="Ohm R.A."/>
            <person name="Martin F."/>
            <person name="Silar P."/>
            <person name="Natvig D.O."/>
            <person name="Lalanne C."/>
            <person name="Gautier V."/>
            <person name="Ament-Velasquez S.L."/>
            <person name="Kruys A."/>
            <person name="Hutchinson M.I."/>
            <person name="Powell A.J."/>
            <person name="Barry K."/>
            <person name="Miller A.N."/>
            <person name="Grigoriev I.V."/>
            <person name="Debuchy R."/>
            <person name="Gladieux P."/>
            <person name="Hiltunen Thoren M."/>
            <person name="Johannesson H."/>
        </authorList>
    </citation>
    <scope>NUCLEOTIDE SEQUENCE</scope>
    <source>
        <strain evidence="8">CBS 990.96</strain>
    </source>
</reference>
<feature type="non-terminal residue" evidence="8">
    <location>
        <position position="329"/>
    </location>
</feature>
<comment type="caution">
    <text evidence="8">The sequence shown here is derived from an EMBL/GenBank/DDBJ whole genome shotgun (WGS) entry which is preliminary data.</text>
</comment>
<evidence type="ECO:0000256" key="6">
    <source>
        <dbReference type="SAM" id="Phobius"/>
    </source>
</evidence>
<dbReference type="EMBL" id="MU865315">
    <property type="protein sequence ID" value="KAK4228806.1"/>
    <property type="molecule type" value="Genomic_DNA"/>
</dbReference>
<dbReference type="Gene3D" id="2.30.30.60">
    <property type="match status" value="1"/>
</dbReference>
<evidence type="ECO:0000256" key="2">
    <source>
        <dbReference type="ARBA" id="ARBA00022692"/>
    </source>
</evidence>
<sequence>LAASLKDLNSAITKLDKVFMFIIVVIVVIVFVSIISGSAAAALTSTGTVILGLSWLLQATAQEFLQSIIFVFVKHPFDVGDRVTIYGNTGDMMKGNDYYVVEVSLLYTEFKKMQGHVVQAPNSLLNTLFILNQRRSQGLADPISLKLAFGTTEQEIEELKSRVLEFCLQNKRDYAPRILSEVTTIEMNVMSITLKIIILHKGNYQNELLRLSRHNRFAVELMRQIREIGLRGPMVCLPGGGRDVPVFLSQVVQQGGGPPAYSNENINSGSNLGAPTIRRRANSRTAVVEAGMDFQDIYGDRREMNSGGGNAHHHRFMHSPREEDEVEKE</sequence>
<dbReference type="GO" id="GO:0005262">
    <property type="term" value="F:calcium channel activity"/>
    <property type="evidence" value="ECO:0007669"/>
    <property type="project" value="TreeGrafter"/>
</dbReference>
<dbReference type="InterPro" id="IPR010920">
    <property type="entry name" value="LSM_dom_sf"/>
</dbReference>
<keyword evidence="2 6" id="KW-0812">Transmembrane</keyword>
<evidence type="ECO:0000256" key="4">
    <source>
        <dbReference type="ARBA" id="ARBA00023136"/>
    </source>
</evidence>
<organism evidence="8 9">
    <name type="scientific">Podospora fimiseda</name>
    <dbReference type="NCBI Taxonomy" id="252190"/>
    <lineage>
        <taxon>Eukaryota</taxon>
        <taxon>Fungi</taxon>
        <taxon>Dikarya</taxon>
        <taxon>Ascomycota</taxon>
        <taxon>Pezizomycotina</taxon>
        <taxon>Sordariomycetes</taxon>
        <taxon>Sordariomycetidae</taxon>
        <taxon>Sordariales</taxon>
        <taxon>Podosporaceae</taxon>
        <taxon>Podospora</taxon>
    </lineage>
</organism>
<feature type="transmembrane region" description="Helical" evidence="6">
    <location>
        <begin position="18"/>
        <end position="43"/>
    </location>
</feature>
<evidence type="ECO:0000256" key="1">
    <source>
        <dbReference type="ARBA" id="ARBA00004370"/>
    </source>
</evidence>
<accession>A0AAN7BSS6</accession>
<proteinExistence type="predicted"/>
<dbReference type="Pfam" id="PF00924">
    <property type="entry name" value="MS_channel_2nd"/>
    <property type="match status" value="1"/>
</dbReference>
<dbReference type="SUPFAM" id="SSF50182">
    <property type="entry name" value="Sm-like ribonucleoproteins"/>
    <property type="match status" value="1"/>
</dbReference>
<keyword evidence="3 6" id="KW-1133">Transmembrane helix</keyword>
<keyword evidence="4 6" id="KW-0472">Membrane</keyword>
<dbReference type="AlphaFoldDB" id="A0AAN7BSS6"/>
<dbReference type="InterPro" id="IPR006685">
    <property type="entry name" value="MscS_channel_2nd"/>
</dbReference>
<comment type="subcellular location">
    <subcellularLocation>
        <location evidence="1">Membrane</location>
    </subcellularLocation>
</comment>
<feature type="region of interest" description="Disordered" evidence="5">
    <location>
        <begin position="301"/>
        <end position="329"/>
    </location>
</feature>
<evidence type="ECO:0000313" key="8">
    <source>
        <dbReference type="EMBL" id="KAK4228806.1"/>
    </source>
</evidence>
<dbReference type="PANTHER" id="PTHR31323">
    <property type="entry name" value="MECHANOSENSITIVE ION CHANNEL PROTEIN MSY2"/>
    <property type="match status" value="1"/>
</dbReference>